<sequence length="290" mass="33188">MIHDPQANFHLSINTMHLHTSTVAPLTTGSWAYPGTIPVERYLSFSVSHYLQEDRKGKHHTISTFIRAWKSLELGGLLESQPRWFTIEHKRKPLRTTRFLALWTSVSRVKSGDSECLPKSEELEDSGHFETASEERESPKNRTSKKPASKSIFYGIQEIEKNSTAEGSWKEEEEESRVSEDEFGPIIKQPTSLLSMLLTRSPYSLFNCGVLRHSGKETRLRRGANPLLHLTWSSSKVRGASRKCRTWHRCMKVLSSNNNDVNSAKHELPHPLSRIDNQSQLSYIPIKYIC</sequence>
<name>A0A8H6HT43_9AGAR</name>
<gene>
    <name evidence="2" type="ORF">DFP72DRAFT_1137994</name>
</gene>
<dbReference type="Proteomes" id="UP000521943">
    <property type="component" value="Unassembled WGS sequence"/>
</dbReference>
<reference evidence="2 3" key="1">
    <citation type="submission" date="2020-07" db="EMBL/GenBank/DDBJ databases">
        <title>Comparative genomics of pyrophilous fungi reveals a link between fire events and developmental genes.</title>
        <authorList>
            <consortium name="DOE Joint Genome Institute"/>
            <person name="Steindorff A.S."/>
            <person name="Carver A."/>
            <person name="Calhoun S."/>
            <person name="Stillman K."/>
            <person name="Liu H."/>
            <person name="Lipzen A."/>
            <person name="Pangilinan J."/>
            <person name="Labutti K."/>
            <person name="Bruns T.D."/>
            <person name="Grigoriev I.V."/>
        </authorList>
    </citation>
    <scope>NUCLEOTIDE SEQUENCE [LARGE SCALE GENOMIC DNA]</scope>
    <source>
        <strain evidence="2 3">CBS 144469</strain>
    </source>
</reference>
<proteinExistence type="predicted"/>
<protein>
    <submittedName>
        <fullName evidence="2">Uncharacterized protein</fullName>
    </submittedName>
</protein>
<organism evidence="2 3">
    <name type="scientific">Ephemerocybe angulata</name>
    <dbReference type="NCBI Taxonomy" id="980116"/>
    <lineage>
        <taxon>Eukaryota</taxon>
        <taxon>Fungi</taxon>
        <taxon>Dikarya</taxon>
        <taxon>Basidiomycota</taxon>
        <taxon>Agaricomycotina</taxon>
        <taxon>Agaricomycetes</taxon>
        <taxon>Agaricomycetidae</taxon>
        <taxon>Agaricales</taxon>
        <taxon>Agaricineae</taxon>
        <taxon>Psathyrellaceae</taxon>
        <taxon>Ephemerocybe</taxon>
    </lineage>
</organism>
<evidence type="ECO:0000313" key="2">
    <source>
        <dbReference type="EMBL" id="KAF6751388.1"/>
    </source>
</evidence>
<evidence type="ECO:0000313" key="3">
    <source>
        <dbReference type="Proteomes" id="UP000521943"/>
    </source>
</evidence>
<accession>A0A8H6HT43</accession>
<keyword evidence="3" id="KW-1185">Reference proteome</keyword>
<comment type="caution">
    <text evidence="2">The sequence shown here is derived from an EMBL/GenBank/DDBJ whole genome shotgun (WGS) entry which is preliminary data.</text>
</comment>
<evidence type="ECO:0000256" key="1">
    <source>
        <dbReference type="SAM" id="MobiDB-lite"/>
    </source>
</evidence>
<feature type="region of interest" description="Disordered" evidence="1">
    <location>
        <begin position="112"/>
        <end position="148"/>
    </location>
</feature>
<dbReference type="EMBL" id="JACGCI010000051">
    <property type="protein sequence ID" value="KAF6751388.1"/>
    <property type="molecule type" value="Genomic_DNA"/>
</dbReference>
<feature type="compositionally biased region" description="Basic and acidic residues" evidence="1">
    <location>
        <begin position="112"/>
        <end position="140"/>
    </location>
</feature>
<dbReference type="AlphaFoldDB" id="A0A8H6HT43"/>